<dbReference type="AlphaFoldDB" id="A0A3F3Q315"/>
<dbReference type="Proteomes" id="UP000253729">
    <property type="component" value="Unassembled WGS sequence"/>
</dbReference>
<dbReference type="EMBL" id="KZ852048">
    <property type="protein sequence ID" value="RDH33066.1"/>
    <property type="molecule type" value="Genomic_DNA"/>
</dbReference>
<name>A0A3F3Q315_9EURO</name>
<proteinExistence type="predicted"/>
<evidence type="ECO:0000313" key="2">
    <source>
        <dbReference type="Proteomes" id="UP000253729"/>
    </source>
</evidence>
<evidence type="ECO:0000313" key="1">
    <source>
        <dbReference type="EMBL" id="RDH33066.1"/>
    </source>
</evidence>
<dbReference type="RefSeq" id="XP_026626088.1">
    <property type="nucleotide sequence ID" value="XM_026775598.1"/>
</dbReference>
<accession>A0A3F3Q315</accession>
<gene>
    <name evidence="1" type="ORF">BDQ94DRAFT_37289</name>
</gene>
<organism evidence="1 2">
    <name type="scientific">Aspergillus welwitschiae</name>
    <dbReference type="NCBI Taxonomy" id="1341132"/>
    <lineage>
        <taxon>Eukaryota</taxon>
        <taxon>Fungi</taxon>
        <taxon>Dikarya</taxon>
        <taxon>Ascomycota</taxon>
        <taxon>Pezizomycotina</taxon>
        <taxon>Eurotiomycetes</taxon>
        <taxon>Eurotiomycetidae</taxon>
        <taxon>Eurotiales</taxon>
        <taxon>Aspergillaceae</taxon>
        <taxon>Aspergillus</taxon>
        <taxon>Aspergillus subgen. Circumdati</taxon>
    </lineage>
</organism>
<keyword evidence="2" id="KW-1185">Reference proteome</keyword>
<sequence>MLPRHQGMYLYAKVKVNVVSFIIECSISDFSRPTPVVAFHPVTRRCKGRE</sequence>
<protein>
    <submittedName>
        <fullName evidence="1">Uncharacterized protein</fullName>
    </submittedName>
</protein>
<reference evidence="1 2" key="1">
    <citation type="submission" date="2018-07" db="EMBL/GenBank/DDBJ databases">
        <title>The genomes of Aspergillus section Nigri reveals drivers in fungal speciation.</title>
        <authorList>
            <consortium name="DOE Joint Genome Institute"/>
            <person name="Vesth T.C."/>
            <person name="Nybo J."/>
            <person name="Theobald S."/>
            <person name="Brandl J."/>
            <person name="Frisvad J.C."/>
            <person name="Nielsen K.F."/>
            <person name="Lyhne E.K."/>
            <person name="Kogle M.E."/>
            <person name="Kuo A."/>
            <person name="Riley R."/>
            <person name="Clum A."/>
            <person name="Nolan M."/>
            <person name="Lipzen A."/>
            <person name="Salamov A."/>
            <person name="Henrissat B."/>
            <person name="Wiebenga A."/>
            <person name="De vries R.P."/>
            <person name="Grigoriev I.V."/>
            <person name="Mortensen U.H."/>
            <person name="Andersen M.R."/>
            <person name="Baker S.E."/>
        </authorList>
    </citation>
    <scope>NUCLEOTIDE SEQUENCE [LARGE SCALE GENOMIC DNA]</scope>
    <source>
        <strain evidence="1 2">CBS 139.54b</strain>
    </source>
</reference>
<dbReference type="GeneID" id="38143954"/>